<dbReference type="GO" id="GO:0008270">
    <property type="term" value="F:zinc ion binding"/>
    <property type="evidence" value="ECO:0007669"/>
    <property type="project" value="UniProtKB-KW"/>
</dbReference>
<feature type="compositionally biased region" description="Polar residues" evidence="6">
    <location>
        <begin position="1"/>
        <end position="12"/>
    </location>
</feature>
<evidence type="ECO:0000256" key="2">
    <source>
        <dbReference type="ARBA" id="ARBA00022737"/>
    </source>
</evidence>
<feature type="domain" description="C3H1-type" evidence="7">
    <location>
        <begin position="101"/>
        <end position="129"/>
    </location>
</feature>
<dbReference type="InterPro" id="IPR045877">
    <property type="entry name" value="ZFP36-like"/>
</dbReference>
<evidence type="ECO:0000256" key="3">
    <source>
        <dbReference type="ARBA" id="ARBA00022771"/>
    </source>
</evidence>
<keyword evidence="1 5" id="KW-0479">Metal-binding</keyword>
<accession>A0A4P9YJG2</accession>
<dbReference type="PANTHER" id="PTHR12547">
    <property type="entry name" value="CCCH ZINC FINGER/TIS11-RELATED"/>
    <property type="match status" value="1"/>
</dbReference>
<dbReference type="Gene3D" id="4.10.1000.10">
    <property type="entry name" value="Zinc finger, CCCH-type"/>
    <property type="match status" value="2"/>
</dbReference>
<evidence type="ECO:0000256" key="1">
    <source>
        <dbReference type="ARBA" id="ARBA00022723"/>
    </source>
</evidence>
<dbReference type="InterPro" id="IPR000571">
    <property type="entry name" value="Znf_CCCH"/>
</dbReference>
<evidence type="ECO:0000256" key="6">
    <source>
        <dbReference type="SAM" id="MobiDB-lite"/>
    </source>
</evidence>
<evidence type="ECO:0000259" key="7">
    <source>
        <dbReference type="PROSITE" id="PS50103"/>
    </source>
</evidence>
<feature type="region of interest" description="Disordered" evidence="6">
    <location>
        <begin position="1"/>
        <end position="22"/>
    </location>
</feature>
<dbReference type="EMBL" id="ML005205">
    <property type="protein sequence ID" value="RKP19544.1"/>
    <property type="molecule type" value="Genomic_DNA"/>
</dbReference>
<keyword evidence="3 5" id="KW-0863">Zinc-finger</keyword>
<dbReference type="SUPFAM" id="SSF90229">
    <property type="entry name" value="CCCH zinc finger"/>
    <property type="match status" value="2"/>
</dbReference>
<dbReference type="Proteomes" id="UP000281549">
    <property type="component" value="Unassembled WGS sequence"/>
</dbReference>
<evidence type="ECO:0000313" key="9">
    <source>
        <dbReference type="Proteomes" id="UP000281549"/>
    </source>
</evidence>
<evidence type="ECO:0000256" key="4">
    <source>
        <dbReference type="ARBA" id="ARBA00022833"/>
    </source>
</evidence>
<dbReference type="FunFam" id="4.10.1000.10:FF:000002">
    <property type="entry name" value="Zinc finger protein 36, C3H1 type-like 1"/>
    <property type="match status" value="1"/>
</dbReference>
<name>A0A4P9YJG2_ROZAC</name>
<reference evidence="9" key="1">
    <citation type="journal article" date="2018" name="Nat. Microbiol.">
        <title>Leveraging single-cell genomics to expand the fungal tree of life.</title>
        <authorList>
            <person name="Ahrendt S.R."/>
            <person name="Quandt C.A."/>
            <person name="Ciobanu D."/>
            <person name="Clum A."/>
            <person name="Salamov A."/>
            <person name="Andreopoulos B."/>
            <person name="Cheng J.F."/>
            <person name="Woyke T."/>
            <person name="Pelin A."/>
            <person name="Henrissat B."/>
            <person name="Reynolds N.K."/>
            <person name="Benny G.L."/>
            <person name="Smith M.E."/>
            <person name="James T.Y."/>
            <person name="Grigoriev I.V."/>
        </authorList>
    </citation>
    <scope>NUCLEOTIDE SEQUENCE [LARGE SCALE GENOMIC DNA]</scope>
    <source>
        <strain evidence="9">CSF55</strain>
    </source>
</reference>
<evidence type="ECO:0000256" key="5">
    <source>
        <dbReference type="PROSITE-ProRule" id="PRU00723"/>
    </source>
</evidence>
<feature type="domain" description="C3H1-type" evidence="7">
    <location>
        <begin position="63"/>
        <end position="91"/>
    </location>
</feature>
<dbReference type="AlphaFoldDB" id="A0A4P9YJG2"/>
<protein>
    <recommendedName>
        <fullName evidence="7">C3H1-type domain-containing protein</fullName>
    </recommendedName>
</protein>
<gene>
    <name evidence="8" type="ORF">ROZALSC1DRAFT_28871</name>
</gene>
<dbReference type="SMART" id="SM00356">
    <property type="entry name" value="ZnF_C3H1"/>
    <property type="match status" value="2"/>
</dbReference>
<keyword evidence="2" id="KW-0677">Repeat</keyword>
<organism evidence="8 9">
    <name type="scientific">Rozella allomycis (strain CSF55)</name>
    <dbReference type="NCBI Taxonomy" id="988480"/>
    <lineage>
        <taxon>Eukaryota</taxon>
        <taxon>Fungi</taxon>
        <taxon>Fungi incertae sedis</taxon>
        <taxon>Cryptomycota</taxon>
        <taxon>Cryptomycota incertae sedis</taxon>
        <taxon>Rozella</taxon>
    </lineage>
</organism>
<feature type="zinc finger region" description="C3H1-type" evidence="5">
    <location>
        <begin position="63"/>
        <end position="91"/>
    </location>
</feature>
<dbReference type="GO" id="GO:0003729">
    <property type="term" value="F:mRNA binding"/>
    <property type="evidence" value="ECO:0007669"/>
    <property type="project" value="InterPro"/>
</dbReference>
<evidence type="ECO:0000313" key="8">
    <source>
        <dbReference type="EMBL" id="RKP19544.1"/>
    </source>
</evidence>
<keyword evidence="4 5" id="KW-0862">Zinc</keyword>
<feature type="compositionally biased region" description="Low complexity" evidence="6">
    <location>
        <begin position="13"/>
        <end position="22"/>
    </location>
</feature>
<feature type="zinc finger region" description="C3H1-type" evidence="5">
    <location>
        <begin position="101"/>
        <end position="129"/>
    </location>
</feature>
<dbReference type="FunFam" id="4.10.1000.10:FF:000001">
    <property type="entry name" value="zinc finger CCCH domain-containing protein 15-like"/>
    <property type="match status" value="1"/>
</dbReference>
<proteinExistence type="predicted"/>
<dbReference type="Pfam" id="PF00642">
    <property type="entry name" value="zf-CCCH"/>
    <property type="match status" value="2"/>
</dbReference>
<dbReference type="PANTHER" id="PTHR12547:SF18">
    <property type="entry name" value="PROTEIN TIS11"/>
    <property type="match status" value="1"/>
</dbReference>
<sequence>MMTSVSKEASAQNGNSFNNINGMNSLDDARNVTNESMVGDWGQQIPLNSIGVNSVHVSKKISLYKTELCRTFEETGFCRYGTKCQFAHDMSELRSVARHPRYKTEICKTFWEQGNCPYGKRCCFIHTERPAHLPSTTTIAEYKEMKAKENDEISFPRRMSIASATHSEFINESDLNKNNSTEQMQRRKSFVWPLNTKNTGIMDRVTELLPFRQEDVDFINQAYPKRTGIEKDISTLSAYSCINKSYNFPSNSPKPINNSIEDSQPLRPRSFSIHEENNCGGEKIYLPNRHHSMSLPSSEKPRFDLNPASSIELSELLDKKLTVDDNELTQCEMLKDEVIELPESLMELSVQRTRRGSSLTGLHFVKSISSTGNEDTEIDFPNLDYFSGLNEKTFN</sequence>
<dbReference type="PROSITE" id="PS50103">
    <property type="entry name" value="ZF_C3H1"/>
    <property type="match status" value="2"/>
</dbReference>
<dbReference type="InterPro" id="IPR036855">
    <property type="entry name" value="Znf_CCCH_sf"/>
</dbReference>